<dbReference type="PANTHER" id="PTHR22594:SF34">
    <property type="entry name" value="ASPARAGINE--TRNA LIGASE, MITOCHONDRIAL-RELATED"/>
    <property type="match status" value="1"/>
</dbReference>
<evidence type="ECO:0000256" key="2">
    <source>
        <dbReference type="ARBA" id="ARBA00012816"/>
    </source>
</evidence>
<dbReference type="OrthoDB" id="1931232at2759"/>
<evidence type="ECO:0000256" key="3">
    <source>
        <dbReference type="ARBA" id="ARBA00022598"/>
    </source>
</evidence>
<dbReference type="InterPro" id="IPR004522">
    <property type="entry name" value="Asn-tRNA-ligase"/>
</dbReference>
<dbReference type="GO" id="GO:0005524">
    <property type="term" value="F:ATP binding"/>
    <property type="evidence" value="ECO:0007669"/>
    <property type="project" value="UniProtKB-KW"/>
</dbReference>
<protein>
    <recommendedName>
        <fullName evidence="9">Asparagine--tRNA ligase, mitochondrial</fullName>
        <ecNumber evidence="2">6.1.1.22</ecNumber>
    </recommendedName>
    <alternativeName>
        <fullName evidence="8">Asparaginyl-tRNA synthetase</fullName>
    </alternativeName>
</protein>
<dbReference type="InterPro" id="IPR045864">
    <property type="entry name" value="aa-tRNA-synth_II/BPL/LPL"/>
</dbReference>
<keyword evidence="7" id="KW-0030">Aminoacyl-tRNA synthetase</keyword>
<dbReference type="InterPro" id="IPR002312">
    <property type="entry name" value="Asp/Asn-tRNA-synth_IIb"/>
</dbReference>
<dbReference type="GO" id="GO:0003676">
    <property type="term" value="F:nucleic acid binding"/>
    <property type="evidence" value="ECO:0007669"/>
    <property type="project" value="InterPro"/>
</dbReference>
<evidence type="ECO:0000256" key="5">
    <source>
        <dbReference type="ARBA" id="ARBA00022840"/>
    </source>
</evidence>
<evidence type="ECO:0000313" key="11">
    <source>
        <dbReference type="EMBL" id="THH08290.1"/>
    </source>
</evidence>
<dbReference type="EMBL" id="SGPL01000711">
    <property type="protein sequence ID" value="THH08290.1"/>
    <property type="molecule type" value="Genomic_DNA"/>
</dbReference>
<dbReference type="SUPFAM" id="SSF55681">
    <property type="entry name" value="Class II aaRS and biotin synthetases"/>
    <property type="match status" value="1"/>
</dbReference>
<feature type="domain" description="Aminoacyl-transfer RNA synthetases class-II family profile" evidence="10">
    <location>
        <begin position="141"/>
        <end position="452"/>
    </location>
</feature>
<evidence type="ECO:0000256" key="4">
    <source>
        <dbReference type="ARBA" id="ARBA00022741"/>
    </source>
</evidence>
<evidence type="ECO:0000259" key="10">
    <source>
        <dbReference type="PROSITE" id="PS50862"/>
    </source>
</evidence>
<name>A0A4S4LEY4_9AGAM</name>
<dbReference type="NCBIfam" id="TIGR00457">
    <property type="entry name" value="asnS"/>
    <property type="match status" value="1"/>
</dbReference>
<dbReference type="GO" id="GO:0005739">
    <property type="term" value="C:mitochondrion"/>
    <property type="evidence" value="ECO:0007669"/>
    <property type="project" value="TreeGrafter"/>
</dbReference>
<dbReference type="SUPFAM" id="SSF50249">
    <property type="entry name" value="Nucleic acid-binding proteins"/>
    <property type="match status" value="1"/>
</dbReference>
<keyword evidence="5" id="KW-0067">ATP-binding</keyword>
<dbReference type="EC" id="6.1.1.22" evidence="2"/>
<dbReference type="Proteomes" id="UP000310158">
    <property type="component" value="Unassembled WGS sequence"/>
</dbReference>
<dbReference type="InterPro" id="IPR012340">
    <property type="entry name" value="NA-bd_OB-fold"/>
</dbReference>
<dbReference type="PRINTS" id="PR01042">
    <property type="entry name" value="TRNASYNTHASP"/>
</dbReference>
<reference evidence="11 12" key="1">
    <citation type="submission" date="2019-02" db="EMBL/GenBank/DDBJ databases">
        <title>Genome sequencing of the rare red list fungi Bondarzewia mesenterica.</title>
        <authorList>
            <person name="Buettner E."/>
            <person name="Kellner H."/>
        </authorList>
    </citation>
    <scope>NUCLEOTIDE SEQUENCE [LARGE SCALE GENOMIC DNA]</scope>
    <source>
        <strain evidence="11 12">DSM 108281</strain>
    </source>
</reference>
<evidence type="ECO:0000313" key="12">
    <source>
        <dbReference type="Proteomes" id="UP000310158"/>
    </source>
</evidence>
<keyword evidence="6" id="KW-0648">Protein biosynthesis</keyword>
<organism evidence="11 12">
    <name type="scientific">Bondarzewia mesenterica</name>
    <dbReference type="NCBI Taxonomy" id="1095465"/>
    <lineage>
        <taxon>Eukaryota</taxon>
        <taxon>Fungi</taxon>
        <taxon>Dikarya</taxon>
        <taxon>Basidiomycota</taxon>
        <taxon>Agaricomycotina</taxon>
        <taxon>Agaricomycetes</taxon>
        <taxon>Russulales</taxon>
        <taxon>Bondarzewiaceae</taxon>
        <taxon>Bondarzewia</taxon>
    </lineage>
</organism>
<keyword evidence="12" id="KW-1185">Reference proteome</keyword>
<dbReference type="GO" id="GO:0004816">
    <property type="term" value="F:asparagine-tRNA ligase activity"/>
    <property type="evidence" value="ECO:0007669"/>
    <property type="project" value="UniProtKB-EC"/>
</dbReference>
<dbReference type="InterPro" id="IPR004364">
    <property type="entry name" value="Aa-tRNA-synt_II"/>
</dbReference>
<dbReference type="PANTHER" id="PTHR22594">
    <property type="entry name" value="ASPARTYL/LYSYL-TRNA SYNTHETASE"/>
    <property type="match status" value="1"/>
</dbReference>
<dbReference type="FunFam" id="3.30.930.10:FF:000016">
    <property type="entry name" value="Asparagine--tRNA ligase"/>
    <property type="match status" value="1"/>
</dbReference>
<proteinExistence type="inferred from homology"/>
<dbReference type="InterPro" id="IPR006195">
    <property type="entry name" value="aa-tRNA-synth_II"/>
</dbReference>
<dbReference type="AlphaFoldDB" id="A0A4S4LEY4"/>
<accession>A0A4S4LEY4</accession>
<keyword evidence="4" id="KW-0547">Nucleotide-binding</keyword>
<dbReference type="GO" id="GO:0006421">
    <property type="term" value="P:asparaginyl-tRNA aminoacylation"/>
    <property type="evidence" value="ECO:0007669"/>
    <property type="project" value="InterPro"/>
</dbReference>
<dbReference type="Gene3D" id="2.40.50.140">
    <property type="entry name" value="Nucleic acid-binding proteins"/>
    <property type="match status" value="1"/>
</dbReference>
<dbReference type="NCBIfam" id="NF003037">
    <property type="entry name" value="PRK03932.1"/>
    <property type="match status" value="1"/>
</dbReference>
<dbReference type="CDD" id="cd00776">
    <property type="entry name" value="AsxRS_core"/>
    <property type="match status" value="1"/>
</dbReference>
<comment type="similarity">
    <text evidence="1">Belongs to the class-II aminoacyl-tRNA synthetase family.</text>
</comment>
<dbReference type="PROSITE" id="PS50862">
    <property type="entry name" value="AA_TRNA_LIGASE_II"/>
    <property type="match status" value="1"/>
</dbReference>
<comment type="caution">
    <text evidence="11">The sequence shown here is derived from an EMBL/GenBank/DDBJ whole genome shotgun (WGS) entry which is preliminary data.</text>
</comment>
<gene>
    <name evidence="11" type="ORF">EW146_g9043</name>
</gene>
<dbReference type="Pfam" id="PF01336">
    <property type="entry name" value="tRNA_anti-codon"/>
    <property type="match status" value="1"/>
</dbReference>
<dbReference type="Pfam" id="PF00152">
    <property type="entry name" value="tRNA-synt_2"/>
    <property type="match status" value="1"/>
</dbReference>
<evidence type="ECO:0000256" key="9">
    <source>
        <dbReference type="ARBA" id="ARBA00068798"/>
    </source>
</evidence>
<evidence type="ECO:0000256" key="1">
    <source>
        <dbReference type="ARBA" id="ARBA00008226"/>
    </source>
</evidence>
<dbReference type="Gene3D" id="3.30.930.10">
    <property type="entry name" value="Bira Bifunctional Protein, Domain 2"/>
    <property type="match status" value="1"/>
</dbReference>
<evidence type="ECO:0000256" key="6">
    <source>
        <dbReference type="ARBA" id="ARBA00022917"/>
    </source>
</evidence>
<dbReference type="CDD" id="cd04318">
    <property type="entry name" value="EcAsnRS_like_N"/>
    <property type="match status" value="1"/>
</dbReference>
<evidence type="ECO:0000256" key="7">
    <source>
        <dbReference type="ARBA" id="ARBA00023146"/>
    </source>
</evidence>
<sequence length="462" mass="52293">MFKRFASTSTGRLQPTIRQVLVLKPTNENIYVNGWVKSVRLQKRVAFAMIQDGTSAQSLQAVFTNPSLASGLTNGASVRLTGRLSESPGAGQEKELQVESLDILGTCDPAKYPIQKQTMSVDYLRDHAHLRPRTDATGSMLRLRDQTMRSLHDYFNRNDFCYAHTPIITSSDAEGAGSTFRIAPITTEPPPHPHEFFSQPAYLTVSSQLHLEALANAVSRVWTLSPCFRAERSQTNRHLAEFWMLEAEWAFTRDVHDLCQVVEDSLKDVLRSDSPDRQALWKNGDASKRAMLDAALNETWTRMSYSDAVRELQRHDTTAPGEFKFKPEWGKGLQSEHERWLSEKLVGGPVFVVDYPAEIKPFYMRLNEDGRTAACFDLLVPHVGELVGGSLREERLDMLEQSFEKHRLDRAAYGWYLDLRKYGGAPHGGFGMGFERLISWIGGIENVRECIPMPRWAGRMLL</sequence>
<evidence type="ECO:0000256" key="8">
    <source>
        <dbReference type="ARBA" id="ARBA00029886"/>
    </source>
</evidence>
<keyword evidence="3" id="KW-0436">Ligase</keyword>
<dbReference type="InterPro" id="IPR004365">
    <property type="entry name" value="NA-bd_OB_tRNA"/>
</dbReference>